<gene>
    <name evidence="8" type="ORF">Lwal_2987</name>
</gene>
<sequence length="443" mass="50788">MITIKHFSLRIAIQSIFIATFIVLIAAVMYLSTNKFSESISYYSKELMEKTAMNVIHEFSNEVSPAYSFNKLTQTLFEQDIGQPEEMIEYTYYIAKNIPHYKLNYPMRIAAWGDVDGNSVITVLETDGTFSTFLIKPFETPPINVKYYRNLQGEIIKEESISVNYDPRTRPWYLQAINAEHPVWTDIYYSQPYRNLTIASAVPLFNKEQKKLGVFEIEIKLIGLSNFLSTTKISKNSQIFILNGKNQLSVYPGMEKITGEGSEVNRTNALKAKGKLWQVKAIELYNQTQRDFFKYEFENNVYLAYFKVIPGLGNHGLKIGIVAPENDFMGDLKEANFLVQLISLGILVIGIFLIRIFSNLITRPLKLIIEDTRRIKQFHLDTSTTIKSHVTEIIVLAEAIQSMKSNLKSFQKYVPTDLVRQLIQTGLTKNPKVEAKELFNEGV</sequence>
<evidence type="ECO:0000256" key="2">
    <source>
        <dbReference type="ARBA" id="ARBA00022475"/>
    </source>
</evidence>
<feature type="transmembrane region" description="Helical" evidence="6">
    <location>
        <begin position="337"/>
        <end position="357"/>
    </location>
</feature>
<keyword evidence="3 6" id="KW-0812">Transmembrane</keyword>
<evidence type="ECO:0000256" key="5">
    <source>
        <dbReference type="ARBA" id="ARBA00023136"/>
    </source>
</evidence>
<dbReference type="EMBL" id="LNZB01000060">
    <property type="protein sequence ID" value="KTD74946.1"/>
    <property type="molecule type" value="Genomic_DNA"/>
</dbReference>
<dbReference type="GO" id="GO:0004016">
    <property type="term" value="F:adenylate cyclase activity"/>
    <property type="evidence" value="ECO:0007669"/>
    <property type="project" value="UniProtKB-EC"/>
</dbReference>
<dbReference type="RefSeq" id="WP_058481591.1">
    <property type="nucleotide sequence ID" value="NZ_CAAAIQ010000022.1"/>
</dbReference>
<keyword evidence="9" id="KW-1185">Reference proteome</keyword>
<dbReference type="InterPro" id="IPR003660">
    <property type="entry name" value="HAMP_dom"/>
</dbReference>
<feature type="domain" description="HAMP" evidence="7">
    <location>
        <begin position="359"/>
        <end position="412"/>
    </location>
</feature>
<dbReference type="STRING" id="66969.Lwal_2987"/>
<dbReference type="PROSITE" id="PS50885">
    <property type="entry name" value="HAMP"/>
    <property type="match status" value="1"/>
</dbReference>
<feature type="transmembrane region" description="Helical" evidence="6">
    <location>
        <begin position="12"/>
        <end position="31"/>
    </location>
</feature>
<comment type="caution">
    <text evidence="8">The sequence shown here is derived from an EMBL/GenBank/DDBJ whole genome shotgun (WGS) entry which is preliminary data.</text>
</comment>
<dbReference type="Pfam" id="PF02743">
    <property type="entry name" value="dCache_1"/>
    <property type="match status" value="1"/>
</dbReference>
<keyword evidence="8" id="KW-0456">Lyase</keyword>
<dbReference type="EC" id="4.6.1.1" evidence="8"/>
<protein>
    <submittedName>
        <fullName evidence="8">Guanylate cyclase</fullName>
        <ecNumber evidence="8">4.6.1.1</ecNumber>
    </submittedName>
</protein>
<evidence type="ECO:0000256" key="6">
    <source>
        <dbReference type="SAM" id="Phobius"/>
    </source>
</evidence>
<reference evidence="8 9" key="1">
    <citation type="submission" date="2015-11" db="EMBL/GenBank/DDBJ databases">
        <title>Genomic analysis of 38 Legionella species identifies large and diverse effector repertoires.</title>
        <authorList>
            <person name="Burstein D."/>
            <person name="Amaro F."/>
            <person name="Zusman T."/>
            <person name="Lifshitz Z."/>
            <person name="Cohen O."/>
            <person name="Gilbert J.A."/>
            <person name="Pupko T."/>
            <person name="Shuman H.A."/>
            <person name="Segal G."/>
        </authorList>
    </citation>
    <scope>NUCLEOTIDE SEQUENCE [LARGE SCALE GENOMIC DNA]</scope>
    <source>
        <strain evidence="8 9">ATCC 51914</strain>
    </source>
</reference>
<dbReference type="Proteomes" id="UP000054729">
    <property type="component" value="Unassembled WGS sequence"/>
</dbReference>
<dbReference type="SUPFAM" id="SSF103190">
    <property type="entry name" value="Sensory domain-like"/>
    <property type="match status" value="1"/>
</dbReference>
<evidence type="ECO:0000313" key="8">
    <source>
        <dbReference type="EMBL" id="KTD74946.1"/>
    </source>
</evidence>
<dbReference type="AlphaFoldDB" id="A0A0W1A0Q1"/>
<evidence type="ECO:0000313" key="9">
    <source>
        <dbReference type="Proteomes" id="UP000054729"/>
    </source>
</evidence>
<evidence type="ECO:0000256" key="4">
    <source>
        <dbReference type="ARBA" id="ARBA00022989"/>
    </source>
</evidence>
<evidence type="ECO:0000259" key="7">
    <source>
        <dbReference type="PROSITE" id="PS50885"/>
    </source>
</evidence>
<dbReference type="PATRIC" id="fig|66969.6.peg.3253"/>
<comment type="subcellular location">
    <subcellularLocation>
        <location evidence="1">Cell membrane</location>
        <topology evidence="1">Multi-pass membrane protein</topology>
    </subcellularLocation>
</comment>
<dbReference type="InterPro" id="IPR029151">
    <property type="entry name" value="Sensor-like_sf"/>
</dbReference>
<evidence type="ECO:0000256" key="3">
    <source>
        <dbReference type="ARBA" id="ARBA00022692"/>
    </source>
</evidence>
<dbReference type="GO" id="GO:0005886">
    <property type="term" value="C:plasma membrane"/>
    <property type="evidence" value="ECO:0007669"/>
    <property type="project" value="UniProtKB-SubCell"/>
</dbReference>
<dbReference type="GO" id="GO:0007165">
    <property type="term" value="P:signal transduction"/>
    <property type="evidence" value="ECO:0007669"/>
    <property type="project" value="InterPro"/>
</dbReference>
<organism evidence="8 9">
    <name type="scientific">Legionella waltersii</name>
    <dbReference type="NCBI Taxonomy" id="66969"/>
    <lineage>
        <taxon>Bacteria</taxon>
        <taxon>Pseudomonadati</taxon>
        <taxon>Pseudomonadota</taxon>
        <taxon>Gammaproteobacteria</taxon>
        <taxon>Legionellales</taxon>
        <taxon>Legionellaceae</taxon>
        <taxon>Legionella</taxon>
    </lineage>
</organism>
<dbReference type="OrthoDB" id="8572793at2"/>
<dbReference type="Gene3D" id="6.10.340.10">
    <property type="match status" value="1"/>
</dbReference>
<evidence type="ECO:0000256" key="1">
    <source>
        <dbReference type="ARBA" id="ARBA00004651"/>
    </source>
</evidence>
<dbReference type="InterPro" id="IPR033479">
    <property type="entry name" value="dCache_1"/>
</dbReference>
<keyword evidence="5 6" id="KW-0472">Membrane</keyword>
<keyword evidence="2" id="KW-1003">Cell membrane</keyword>
<name>A0A0W1A0Q1_9GAMM</name>
<accession>A0A0W1A0Q1</accession>
<keyword evidence="4 6" id="KW-1133">Transmembrane helix</keyword>
<dbReference type="Gene3D" id="3.30.450.20">
    <property type="entry name" value="PAS domain"/>
    <property type="match status" value="1"/>
</dbReference>
<proteinExistence type="predicted"/>